<keyword evidence="2 4" id="KW-0456">Lyase</keyword>
<dbReference type="InterPro" id="IPR050197">
    <property type="entry name" value="Aldolase_class_II_sugar_metab"/>
</dbReference>
<dbReference type="OrthoDB" id="18709at2157"/>
<dbReference type="Gene3D" id="3.40.225.10">
    <property type="entry name" value="Class II aldolase/adducin N-terminal domain"/>
    <property type="match status" value="1"/>
</dbReference>
<dbReference type="GO" id="GO:0008738">
    <property type="term" value="F:L-fuculose-phosphate aldolase activity"/>
    <property type="evidence" value="ECO:0007669"/>
    <property type="project" value="UniProtKB-EC"/>
</dbReference>
<dbReference type="Proteomes" id="UP000245577">
    <property type="component" value="Unassembled WGS sequence"/>
</dbReference>
<proteinExistence type="predicted"/>
<dbReference type="InterPro" id="IPR036409">
    <property type="entry name" value="Aldolase_II/adducin_N_sf"/>
</dbReference>
<dbReference type="AlphaFoldDB" id="A0A2U1S5M5"/>
<dbReference type="GO" id="GO:0046872">
    <property type="term" value="F:metal ion binding"/>
    <property type="evidence" value="ECO:0007669"/>
    <property type="project" value="UniProtKB-KW"/>
</dbReference>
<dbReference type="GO" id="GO:0005829">
    <property type="term" value="C:cytosol"/>
    <property type="evidence" value="ECO:0007669"/>
    <property type="project" value="TreeGrafter"/>
</dbReference>
<dbReference type="InterPro" id="IPR001303">
    <property type="entry name" value="Aldolase_II/adducin_N"/>
</dbReference>
<evidence type="ECO:0000313" key="4">
    <source>
        <dbReference type="EMBL" id="PWB84784.1"/>
    </source>
</evidence>
<dbReference type="SUPFAM" id="SSF53639">
    <property type="entry name" value="AraD/HMP-PK domain-like"/>
    <property type="match status" value="1"/>
</dbReference>
<comment type="caution">
    <text evidence="4">The sequence shown here is derived from an EMBL/GenBank/DDBJ whole genome shotgun (WGS) entry which is preliminary data.</text>
</comment>
<dbReference type="Pfam" id="PF00596">
    <property type="entry name" value="Aldolase_II"/>
    <property type="match status" value="1"/>
</dbReference>
<evidence type="ECO:0000256" key="2">
    <source>
        <dbReference type="ARBA" id="ARBA00023239"/>
    </source>
</evidence>
<dbReference type="RefSeq" id="WP_116670327.1">
    <property type="nucleotide sequence ID" value="NZ_MZGU01000007.1"/>
</dbReference>
<gene>
    <name evidence="4" type="primary">fucA</name>
    <name evidence="4" type="ORF">MBBWO_15500</name>
</gene>
<dbReference type="UniPathway" id="UPA00071"/>
<sequence>MDIDVKEIVKISHDLYKRQLVSGKAGNISVRSKLENKDIIAISPTLKSLKDLKEEEIVLVDLEGNVLTKGKPSSEVNLHLEIYKARNDVNAIVHTHSPYATGFAFSSKKIKRLEGFGKITTPFLEEIDYLPPGSIELAKNAAKAIGNEDVLILKHHGVLCVADQLKEAANLAEFVEDIAKTQFITHTLNLSEEI</sequence>
<organism evidence="4 5">
    <name type="scientific">Methanobrevibacter woesei</name>
    <dbReference type="NCBI Taxonomy" id="190976"/>
    <lineage>
        <taxon>Archaea</taxon>
        <taxon>Methanobacteriati</taxon>
        <taxon>Methanobacteriota</taxon>
        <taxon>Methanomada group</taxon>
        <taxon>Methanobacteria</taxon>
        <taxon>Methanobacteriales</taxon>
        <taxon>Methanobacteriaceae</taxon>
        <taxon>Methanobrevibacter</taxon>
    </lineage>
</organism>
<reference evidence="4 5" key="1">
    <citation type="submission" date="2017-03" db="EMBL/GenBank/DDBJ databases">
        <title>Genome sequence of Methanobrevibacter wosei.</title>
        <authorList>
            <person name="Poehlein A."/>
            <person name="Seedorf H."/>
            <person name="Daniel R."/>
        </authorList>
    </citation>
    <scope>NUCLEOTIDE SEQUENCE [LARGE SCALE GENOMIC DNA]</scope>
    <source>
        <strain evidence="4 5">DSM 11979</strain>
    </source>
</reference>
<evidence type="ECO:0000313" key="5">
    <source>
        <dbReference type="Proteomes" id="UP000245577"/>
    </source>
</evidence>
<evidence type="ECO:0000259" key="3">
    <source>
        <dbReference type="SMART" id="SM01007"/>
    </source>
</evidence>
<dbReference type="SMART" id="SM01007">
    <property type="entry name" value="Aldolase_II"/>
    <property type="match status" value="1"/>
</dbReference>
<dbReference type="PANTHER" id="PTHR22789">
    <property type="entry name" value="FUCULOSE PHOSPHATE ALDOLASE"/>
    <property type="match status" value="1"/>
</dbReference>
<keyword evidence="5" id="KW-1185">Reference proteome</keyword>
<protein>
    <submittedName>
        <fullName evidence="4">L-fuculose phosphate aldolase</fullName>
        <ecNumber evidence="4">4.1.2.17</ecNumber>
    </submittedName>
</protein>
<evidence type="ECO:0000256" key="1">
    <source>
        <dbReference type="ARBA" id="ARBA00022723"/>
    </source>
</evidence>
<dbReference type="GO" id="GO:0019323">
    <property type="term" value="P:pentose catabolic process"/>
    <property type="evidence" value="ECO:0007669"/>
    <property type="project" value="TreeGrafter"/>
</dbReference>
<feature type="domain" description="Class II aldolase/adducin N-terminal" evidence="3">
    <location>
        <begin position="6"/>
        <end position="183"/>
    </location>
</feature>
<dbReference type="EC" id="4.1.2.17" evidence="4"/>
<name>A0A2U1S5M5_9EURY</name>
<keyword evidence="1" id="KW-0479">Metal-binding</keyword>
<accession>A0A2U1S5M5</accession>
<dbReference type="EMBL" id="MZGU01000007">
    <property type="protein sequence ID" value="PWB84784.1"/>
    <property type="molecule type" value="Genomic_DNA"/>
</dbReference>
<dbReference type="PANTHER" id="PTHR22789:SF0">
    <property type="entry name" value="3-OXO-TETRONATE 4-PHOSPHATE DECARBOXYLASE-RELATED"/>
    <property type="match status" value="1"/>
</dbReference>